<dbReference type="PRINTS" id="PR00252">
    <property type="entry name" value="NRIONCHANNEL"/>
</dbReference>
<dbReference type="Proteomes" id="UP000277928">
    <property type="component" value="Unassembled WGS sequence"/>
</dbReference>
<evidence type="ECO:0000256" key="3">
    <source>
        <dbReference type="ARBA" id="ARBA00022475"/>
    </source>
</evidence>
<evidence type="ECO:0000256" key="5">
    <source>
        <dbReference type="ARBA" id="ARBA00022729"/>
    </source>
</evidence>
<dbReference type="EMBL" id="UYRX01000111">
    <property type="protein sequence ID" value="VDK74327.1"/>
    <property type="molecule type" value="Genomic_DNA"/>
</dbReference>
<feature type="transmembrane region" description="Helical" evidence="20">
    <location>
        <begin position="341"/>
        <end position="360"/>
    </location>
</feature>
<keyword evidence="7" id="KW-0770">Synapse</keyword>
<dbReference type="Gene3D" id="1.20.58.390">
    <property type="entry name" value="Neurotransmitter-gated ion-channel transmembrane domain"/>
    <property type="match status" value="1"/>
</dbReference>
<evidence type="ECO:0000313" key="23">
    <source>
        <dbReference type="EMBL" id="VDK74327.1"/>
    </source>
</evidence>
<proteinExistence type="inferred from homology"/>
<keyword evidence="6 20" id="KW-1133">Transmembrane helix</keyword>
<comment type="subcellular location">
    <subcellularLocation>
        <location evidence="18">Postsynaptic cell membrane</location>
        <topology evidence="18">Multi-pass membrane protein</topology>
    </subcellularLocation>
</comment>
<evidence type="ECO:0000256" key="4">
    <source>
        <dbReference type="ARBA" id="ARBA00022692"/>
    </source>
</evidence>
<evidence type="ECO:0000256" key="2">
    <source>
        <dbReference type="ARBA" id="ARBA00022448"/>
    </source>
</evidence>
<dbReference type="CDD" id="cd19049">
    <property type="entry name" value="LGIC_TM_anion"/>
    <property type="match status" value="1"/>
</dbReference>
<keyword evidence="12" id="KW-0869">Chloride channel</keyword>
<dbReference type="GO" id="GO:0005254">
    <property type="term" value="F:chloride channel activity"/>
    <property type="evidence" value="ECO:0007669"/>
    <property type="project" value="UniProtKB-KW"/>
</dbReference>
<dbReference type="SUPFAM" id="SSF63712">
    <property type="entry name" value="Nicotinic receptor ligand binding domain-like"/>
    <property type="match status" value="1"/>
</dbReference>
<evidence type="ECO:0000256" key="20">
    <source>
        <dbReference type="RuleBase" id="RU000687"/>
    </source>
</evidence>
<keyword evidence="24" id="KW-1185">Reference proteome</keyword>
<dbReference type="AlphaFoldDB" id="A0A3P6SPM7"/>
<evidence type="ECO:0000259" key="21">
    <source>
        <dbReference type="Pfam" id="PF02931"/>
    </source>
</evidence>
<dbReference type="GO" id="GO:0034707">
    <property type="term" value="C:chloride channel complex"/>
    <property type="evidence" value="ECO:0007669"/>
    <property type="project" value="UniProtKB-KW"/>
</dbReference>
<accession>A0A3P6SPM7</accession>
<dbReference type="Pfam" id="PF02932">
    <property type="entry name" value="Neur_chan_memb"/>
    <property type="match status" value="1"/>
</dbReference>
<evidence type="ECO:0000256" key="19">
    <source>
        <dbReference type="ARBA" id="ARBA00071250"/>
    </source>
</evidence>
<dbReference type="InterPro" id="IPR036734">
    <property type="entry name" value="Neur_chan_lig-bd_sf"/>
</dbReference>
<dbReference type="InterPro" id="IPR006201">
    <property type="entry name" value="Neur_channel"/>
</dbReference>
<reference evidence="23 24" key="1">
    <citation type="submission" date="2018-08" db="EMBL/GenBank/DDBJ databases">
        <authorList>
            <person name="Laetsch R D."/>
            <person name="Stevens L."/>
            <person name="Kumar S."/>
            <person name="Blaxter L. M."/>
        </authorList>
    </citation>
    <scope>NUCLEOTIDE SEQUENCE [LARGE SCALE GENOMIC DNA]</scope>
</reference>
<feature type="transmembrane region" description="Helical" evidence="20">
    <location>
        <begin position="159"/>
        <end position="183"/>
    </location>
</feature>
<dbReference type="PANTHER" id="PTHR18945">
    <property type="entry name" value="NEUROTRANSMITTER GATED ION CHANNEL"/>
    <property type="match status" value="1"/>
</dbReference>
<evidence type="ECO:0000256" key="15">
    <source>
        <dbReference type="ARBA" id="ARBA00023257"/>
    </source>
</evidence>
<dbReference type="GO" id="GO:0004888">
    <property type="term" value="F:transmembrane signaling receptor activity"/>
    <property type="evidence" value="ECO:0007669"/>
    <property type="project" value="InterPro"/>
</dbReference>
<evidence type="ECO:0000313" key="24">
    <source>
        <dbReference type="Proteomes" id="UP000277928"/>
    </source>
</evidence>
<dbReference type="FunFam" id="2.70.170.10:FF:000021">
    <property type="entry name" value="Gamma-aminobutyric acid receptor isoform 3b"/>
    <property type="match status" value="1"/>
</dbReference>
<dbReference type="GO" id="GO:0005230">
    <property type="term" value="F:extracellular ligand-gated monoatomic ion channel activity"/>
    <property type="evidence" value="ECO:0007669"/>
    <property type="project" value="InterPro"/>
</dbReference>
<feature type="transmembrane region" description="Helical" evidence="20">
    <location>
        <begin position="190"/>
        <end position="212"/>
    </location>
</feature>
<dbReference type="STRING" id="42156.A0A3P6SPM7"/>
<keyword evidence="8 20" id="KW-0406">Ion transport</keyword>
<evidence type="ECO:0000256" key="8">
    <source>
        <dbReference type="ARBA" id="ARBA00023065"/>
    </source>
</evidence>
<feature type="transmembrane region" description="Helical" evidence="20">
    <location>
        <begin position="224"/>
        <end position="247"/>
    </location>
</feature>
<keyword evidence="10" id="KW-1015">Disulfide bond</keyword>
<sequence>MYLRQFWRDNRLAFESADERELRVGIDLVKGIWVPDTFFPNEKKSFFHDATTHNSFLRIDKHGNVFRSIRLTVTANCPMDLRSFPLDVQVCALELESYAYSTRDIIYHWHLGESPVTIDENVQLAHFTIGDHKHVERIISLSTGNYSRLSTYFTFKRNVGFYLIQIYFPSSLIVAISWISFWLSRDATQARIAIGVTTVLTMTTLMTSTNASLPKVSYVKSLDIFLGTCYFIVFASLLEYTTIGYLMERHQKSLVNNAAMATNCFYKLSKNLRIKQNNRIVGRKYYTLKIKTENDSEIPLLERRSENQVSLRRAAIKAATNECLHHCFRIRPSQVDLTARILFPTFFVAFHIVYWTVYLYL</sequence>
<evidence type="ECO:0000259" key="22">
    <source>
        <dbReference type="Pfam" id="PF02932"/>
    </source>
</evidence>
<dbReference type="InterPro" id="IPR036719">
    <property type="entry name" value="Neuro-gated_channel_TM_sf"/>
</dbReference>
<evidence type="ECO:0000256" key="6">
    <source>
        <dbReference type="ARBA" id="ARBA00022989"/>
    </source>
</evidence>
<organism evidence="23 24">
    <name type="scientific">Litomosoides sigmodontis</name>
    <name type="common">Filarial nematode worm</name>
    <dbReference type="NCBI Taxonomy" id="42156"/>
    <lineage>
        <taxon>Eukaryota</taxon>
        <taxon>Metazoa</taxon>
        <taxon>Ecdysozoa</taxon>
        <taxon>Nematoda</taxon>
        <taxon>Chromadorea</taxon>
        <taxon>Rhabditida</taxon>
        <taxon>Spirurina</taxon>
        <taxon>Spiruromorpha</taxon>
        <taxon>Filarioidea</taxon>
        <taxon>Onchocercidae</taxon>
        <taxon>Litomosoides</taxon>
    </lineage>
</organism>
<dbReference type="InterPro" id="IPR006029">
    <property type="entry name" value="Neurotrans-gated_channel_TM"/>
</dbReference>
<dbReference type="InterPro" id="IPR018000">
    <property type="entry name" value="Neurotransmitter_ion_chnl_CS"/>
</dbReference>
<evidence type="ECO:0000256" key="9">
    <source>
        <dbReference type="ARBA" id="ARBA00023136"/>
    </source>
</evidence>
<keyword evidence="2 20" id="KW-0813">Transport</keyword>
<dbReference type="Gene3D" id="2.70.170.10">
    <property type="entry name" value="Neurotransmitter-gated ion-channel ligand-binding domain"/>
    <property type="match status" value="1"/>
</dbReference>
<keyword evidence="13" id="KW-0325">Glycoprotein</keyword>
<dbReference type="InterPro" id="IPR006028">
    <property type="entry name" value="GABAA/Glycine_rcpt"/>
</dbReference>
<name>A0A3P6SPM7_LITSI</name>
<dbReference type="Pfam" id="PF02931">
    <property type="entry name" value="Neur_chan_LBD"/>
    <property type="match status" value="1"/>
</dbReference>
<dbReference type="NCBIfam" id="TIGR00860">
    <property type="entry name" value="LIC"/>
    <property type="match status" value="1"/>
</dbReference>
<dbReference type="OrthoDB" id="8890589at2759"/>
<evidence type="ECO:0000256" key="1">
    <source>
        <dbReference type="ARBA" id="ARBA00010180"/>
    </source>
</evidence>
<evidence type="ECO:0000256" key="16">
    <source>
        <dbReference type="ARBA" id="ARBA00023286"/>
    </source>
</evidence>
<evidence type="ECO:0000256" key="10">
    <source>
        <dbReference type="ARBA" id="ARBA00023157"/>
    </source>
</evidence>
<comment type="similarity">
    <text evidence="1">Belongs to the ligand-gated ion channel (TC 1.A.9) family. Gamma-aminobutyric acid receptor (TC 1.A.9.5) subfamily.</text>
</comment>
<evidence type="ECO:0000256" key="12">
    <source>
        <dbReference type="ARBA" id="ARBA00023173"/>
    </source>
</evidence>
<keyword evidence="15" id="KW-0628">Postsynaptic cell membrane</keyword>
<dbReference type="GO" id="GO:0045211">
    <property type="term" value="C:postsynaptic membrane"/>
    <property type="evidence" value="ECO:0007669"/>
    <property type="project" value="UniProtKB-SubCell"/>
</dbReference>
<dbReference type="PRINTS" id="PR00253">
    <property type="entry name" value="GABAARECEPTR"/>
</dbReference>
<keyword evidence="5" id="KW-0732">Signal</keyword>
<protein>
    <recommendedName>
        <fullName evidence="19">Gamma-aminobutyric acid receptor subunit beta</fullName>
    </recommendedName>
</protein>
<evidence type="ECO:0000256" key="18">
    <source>
        <dbReference type="ARBA" id="ARBA00034104"/>
    </source>
</evidence>
<keyword evidence="3" id="KW-1003">Cell membrane</keyword>
<keyword evidence="11" id="KW-0675">Receptor</keyword>
<evidence type="ECO:0000256" key="17">
    <source>
        <dbReference type="ARBA" id="ARBA00023303"/>
    </source>
</evidence>
<dbReference type="PROSITE" id="PS00236">
    <property type="entry name" value="NEUROTR_ION_CHANNEL"/>
    <property type="match status" value="1"/>
</dbReference>
<evidence type="ECO:0000256" key="11">
    <source>
        <dbReference type="ARBA" id="ARBA00023170"/>
    </source>
</evidence>
<dbReference type="InterPro" id="IPR006202">
    <property type="entry name" value="Neur_chan_lig-bd"/>
</dbReference>
<dbReference type="SUPFAM" id="SSF90112">
    <property type="entry name" value="Neurotransmitter-gated ion-channel transmembrane pore"/>
    <property type="match status" value="1"/>
</dbReference>
<keyword evidence="9 20" id="KW-0472">Membrane</keyword>
<feature type="domain" description="Neurotransmitter-gated ion-channel transmembrane" evidence="22">
    <location>
        <begin position="166"/>
        <end position="285"/>
    </location>
</feature>
<dbReference type="OMA" id="CFYELTE"/>
<feature type="domain" description="Neurotransmitter-gated ion-channel ligand-binding" evidence="21">
    <location>
        <begin position="1"/>
        <end position="158"/>
    </location>
</feature>
<evidence type="ECO:0000256" key="14">
    <source>
        <dbReference type="ARBA" id="ARBA00023214"/>
    </source>
</evidence>
<keyword evidence="17 20" id="KW-0407">Ion channel</keyword>
<dbReference type="InterPro" id="IPR038050">
    <property type="entry name" value="Neuro_actylchol_rec"/>
</dbReference>
<keyword evidence="16" id="KW-1071">Ligand-gated ion channel</keyword>
<gene>
    <name evidence="23" type="ORF">NLS_LOCUS2437</name>
</gene>
<evidence type="ECO:0000256" key="13">
    <source>
        <dbReference type="ARBA" id="ARBA00023180"/>
    </source>
</evidence>
<keyword evidence="14" id="KW-0868">Chloride</keyword>
<keyword evidence="4 20" id="KW-0812">Transmembrane</keyword>
<evidence type="ECO:0000256" key="7">
    <source>
        <dbReference type="ARBA" id="ARBA00023018"/>
    </source>
</evidence>